<dbReference type="Proteomes" id="UP000361836">
    <property type="component" value="Unassembled WGS sequence"/>
</dbReference>
<reference evidence="3 4" key="1">
    <citation type="submission" date="2019-10" db="EMBL/GenBank/DDBJ databases">
        <authorList>
            <person name="Wolf R A."/>
        </authorList>
    </citation>
    <scope>NUCLEOTIDE SEQUENCE [LARGE SCALE GENOMIC DNA]</scope>
    <source>
        <strain evidence="3">Collinsella_aerofaciens_MC2</strain>
    </source>
</reference>
<dbReference type="InterPro" id="IPR053184">
    <property type="entry name" value="FeoA-like"/>
</dbReference>
<evidence type="ECO:0000313" key="4">
    <source>
        <dbReference type="Proteomes" id="UP000361836"/>
    </source>
</evidence>
<protein>
    <submittedName>
        <fullName evidence="3">FeoA domain protein</fullName>
    </submittedName>
</protein>
<evidence type="ECO:0000256" key="1">
    <source>
        <dbReference type="ARBA" id="ARBA00023004"/>
    </source>
</evidence>
<dbReference type="SMART" id="SM00899">
    <property type="entry name" value="FeoA"/>
    <property type="match status" value="1"/>
</dbReference>
<dbReference type="RefSeq" id="WP_152073777.1">
    <property type="nucleotide sequence ID" value="NZ_CAAKNU010000015.1"/>
</dbReference>
<dbReference type="InterPro" id="IPR007167">
    <property type="entry name" value="Fe-transptr_FeoA-like"/>
</dbReference>
<keyword evidence="1" id="KW-0408">Iron</keyword>
<gene>
    <name evidence="3" type="ORF">KCJAJFAP_02142</name>
</gene>
<dbReference type="InterPro" id="IPR008988">
    <property type="entry name" value="Transcriptional_repressor_C"/>
</dbReference>
<keyword evidence="4" id="KW-1185">Reference proteome</keyword>
<organism evidence="3 4">
    <name type="scientific">Collinsella aerofaciens</name>
    <dbReference type="NCBI Taxonomy" id="74426"/>
    <lineage>
        <taxon>Bacteria</taxon>
        <taxon>Bacillati</taxon>
        <taxon>Actinomycetota</taxon>
        <taxon>Coriobacteriia</taxon>
        <taxon>Coriobacteriales</taxon>
        <taxon>Coriobacteriaceae</taxon>
        <taxon>Collinsella</taxon>
    </lineage>
</organism>
<dbReference type="Pfam" id="PF04023">
    <property type="entry name" value="FeoA"/>
    <property type="match status" value="1"/>
</dbReference>
<dbReference type="SUPFAM" id="SSF50037">
    <property type="entry name" value="C-terminal domain of transcriptional repressors"/>
    <property type="match status" value="1"/>
</dbReference>
<dbReference type="AlphaFoldDB" id="A0A5K1IE16"/>
<name>A0A5K1IE16_9ACTN</name>
<dbReference type="OrthoDB" id="3182299at2"/>
<evidence type="ECO:0000259" key="2">
    <source>
        <dbReference type="SMART" id="SM00899"/>
    </source>
</evidence>
<proteinExistence type="predicted"/>
<accession>A0A5K1IE16</accession>
<dbReference type="PANTHER" id="PTHR43151">
    <property type="entry name" value="FEOA FAMILY PROTEIN"/>
    <property type="match status" value="1"/>
</dbReference>
<dbReference type="GO" id="GO:0046914">
    <property type="term" value="F:transition metal ion binding"/>
    <property type="evidence" value="ECO:0007669"/>
    <property type="project" value="InterPro"/>
</dbReference>
<dbReference type="EMBL" id="CABWIE010000013">
    <property type="protein sequence ID" value="VWL93132.1"/>
    <property type="molecule type" value="Genomic_DNA"/>
</dbReference>
<dbReference type="Gene3D" id="2.30.30.90">
    <property type="match status" value="1"/>
</dbReference>
<dbReference type="InterPro" id="IPR038157">
    <property type="entry name" value="FeoA_core_dom"/>
</dbReference>
<dbReference type="PANTHER" id="PTHR43151:SF1">
    <property type="entry name" value="SSR2333 PROTEIN"/>
    <property type="match status" value="1"/>
</dbReference>
<sequence>MKLHDVKEGAAARVLAVSGGARFVSRITSVGLTEGCRIEVLQNVRKRPVLVYVRDSAVAIDRGDCELIDVEVVS</sequence>
<feature type="domain" description="Ferrous iron transporter FeoA-like" evidence="2">
    <location>
        <begin position="1"/>
        <end position="72"/>
    </location>
</feature>
<evidence type="ECO:0000313" key="3">
    <source>
        <dbReference type="EMBL" id="VWL93132.1"/>
    </source>
</evidence>